<evidence type="ECO:0000256" key="1">
    <source>
        <dbReference type="SAM" id="MobiDB-lite"/>
    </source>
</evidence>
<feature type="compositionally biased region" description="Basic and acidic residues" evidence="1">
    <location>
        <begin position="116"/>
        <end position="139"/>
    </location>
</feature>
<feature type="compositionally biased region" description="Basic residues" evidence="1">
    <location>
        <begin position="166"/>
        <end position="175"/>
    </location>
</feature>
<protein>
    <submittedName>
        <fullName evidence="2">Uncharacterized protein</fullName>
    </submittedName>
</protein>
<proteinExistence type="predicted"/>
<feature type="compositionally biased region" description="Basic and acidic residues" evidence="1">
    <location>
        <begin position="203"/>
        <end position="216"/>
    </location>
</feature>
<reference evidence="2" key="1">
    <citation type="journal article" date="2020" name="Nature">
        <title>Giant virus diversity and host interactions through global metagenomics.</title>
        <authorList>
            <person name="Schulz F."/>
            <person name="Roux S."/>
            <person name="Paez-Espino D."/>
            <person name="Jungbluth S."/>
            <person name="Walsh D.A."/>
            <person name="Denef V.J."/>
            <person name="McMahon K.D."/>
            <person name="Konstantinidis K.T."/>
            <person name="Eloe-Fadrosh E.A."/>
            <person name="Kyrpides N.C."/>
            <person name="Woyke T."/>
        </authorList>
    </citation>
    <scope>NUCLEOTIDE SEQUENCE</scope>
    <source>
        <strain evidence="2">GVMAG-M-3300023179-103</strain>
    </source>
</reference>
<dbReference type="AlphaFoldDB" id="A0A6C0DYR8"/>
<feature type="compositionally biased region" description="Basic residues" evidence="1">
    <location>
        <begin position="217"/>
        <end position="231"/>
    </location>
</feature>
<accession>A0A6C0DYR8</accession>
<sequence>MSKSSTRAKKNQSSEYIFFVSGGALKANQIYVGWCSSDVETFARDNLTQYFTKKANGKAYACEDAETKFTSLLEHEKRADNSNILEISIKEAQDFMKKVLDNDKAKANNFKLTDEITPKKSKAKPESGEDTDAGKKDETDNNETGDESDVKASANTSANASANASSKKKPVARKQKKDEEENQETGDESDNKKEVKKKSAPRKKQEKDEKEEEETKPKKKAEPKKKGKKDE</sequence>
<dbReference type="EMBL" id="MN739695">
    <property type="protein sequence ID" value="QHT21612.1"/>
    <property type="molecule type" value="Genomic_DNA"/>
</dbReference>
<feature type="region of interest" description="Disordered" evidence="1">
    <location>
        <begin position="116"/>
        <end position="231"/>
    </location>
</feature>
<organism evidence="2">
    <name type="scientific">viral metagenome</name>
    <dbReference type="NCBI Taxonomy" id="1070528"/>
    <lineage>
        <taxon>unclassified sequences</taxon>
        <taxon>metagenomes</taxon>
        <taxon>organismal metagenomes</taxon>
    </lineage>
</organism>
<name>A0A6C0DYR8_9ZZZZ</name>
<feature type="compositionally biased region" description="Low complexity" evidence="1">
    <location>
        <begin position="151"/>
        <end position="165"/>
    </location>
</feature>
<evidence type="ECO:0000313" key="2">
    <source>
        <dbReference type="EMBL" id="QHT21612.1"/>
    </source>
</evidence>